<sequence>MAVGPAQHRGGLRRIGGHDHRHVGQALVGIGSVEPSPLLRDSGTILDGVADRVQRLGGVGDICFRYFDGQGRALNADVDAQIAGITEAQLRRVPRRVAAAGGPRKVEAIRAALLGGWVTTLITDVDTASALVAD</sequence>
<dbReference type="EMBL" id="CP049865">
    <property type="protein sequence ID" value="QIK72624.1"/>
    <property type="molecule type" value="Genomic_DNA"/>
</dbReference>
<dbReference type="Pfam" id="PF04198">
    <property type="entry name" value="Sugar-bind"/>
    <property type="match status" value="1"/>
</dbReference>
<dbReference type="KEGG" id="prv:G7070_10530"/>
<protein>
    <recommendedName>
        <fullName evidence="5">Sugar-binding domain-containing protein</fullName>
    </recommendedName>
</protein>
<keyword evidence="4" id="KW-0804">Transcription</keyword>
<organism evidence="6 7">
    <name type="scientific">Propioniciclava coleopterorum</name>
    <dbReference type="NCBI Taxonomy" id="2714937"/>
    <lineage>
        <taxon>Bacteria</taxon>
        <taxon>Bacillati</taxon>
        <taxon>Actinomycetota</taxon>
        <taxon>Actinomycetes</taxon>
        <taxon>Propionibacteriales</taxon>
        <taxon>Propionibacteriaceae</taxon>
        <taxon>Propioniciclava</taxon>
    </lineage>
</organism>
<dbReference type="Proteomes" id="UP000501058">
    <property type="component" value="Chromosome"/>
</dbReference>
<evidence type="ECO:0000259" key="5">
    <source>
        <dbReference type="Pfam" id="PF04198"/>
    </source>
</evidence>
<proteinExistence type="inferred from homology"/>
<dbReference type="PANTHER" id="PTHR34294">
    <property type="entry name" value="TRANSCRIPTIONAL REGULATOR-RELATED"/>
    <property type="match status" value="1"/>
</dbReference>
<dbReference type="GO" id="GO:0030246">
    <property type="term" value="F:carbohydrate binding"/>
    <property type="evidence" value="ECO:0007669"/>
    <property type="project" value="InterPro"/>
</dbReference>
<keyword evidence="2" id="KW-0805">Transcription regulation</keyword>
<dbReference type="GO" id="GO:0003677">
    <property type="term" value="F:DNA binding"/>
    <property type="evidence" value="ECO:0007669"/>
    <property type="project" value="UniProtKB-KW"/>
</dbReference>
<evidence type="ECO:0000256" key="2">
    <source>
        <dbReference type="ARBA" id="ARBA00023015"/>
    </source>
</evidence>
<dbReference type="RefSeq" id="WP_166233698.1">
    <property type="nucleotide sequence ID" value="NZ_CP049865.1"/>
</dbReference>
<keyword evidence="3" id="KW-0238">DNA-binding</keyword>
<dbReference type="AlphaFoldDB" id="A0A6G7Y6V0"/>
<evidence type="ECO:0000256" key="1">
    <source>
        <dbReference type="ARBA" id="ARBA00010466"/>
    </source>
</evidence>
<dbReference type="PANTHER" id="PTHR34294:SF1">
    <property type="entry name" value="TRANSCRIPTIONAL REGULATOR LSRR"/>
    <property type="match status" value="1"/>
</dbReference>
<evidence type="ECO:0000313" key="7">
    <source>
        <dbReference type="Proteomes" id="UP000501058"/>
    </source>
</evidence>
<name>A0A6G7Y6V0_9ACTN</name>
<gene>
    <name evidence="6" type="ORF">G7070_10530</name>
</gene>
<reference evidence="6 7" key="1">
    <citation type="submission" date="2020-03" db="EMBL/GenBank/DDBJ databases">
        <title>Propioniciclava sp. nov., isolated from Hydrophilus acuminatus.</title>
        <authorList>
            <person name="Hyun D.-W."/>
            <person name="Bae J.-W."/>
        </authorList>
    </citation>
    <scope>NUCLEOTIDE SEQUENCE [LARGE SCALE GENOMIC DNA]</scope>
    <source>
        <strain evidence="6 7">HDW11</strain>
    </source>
</reference>
<evidence type="ECO:0000256" key="3">
    <source>
        <dbReference type="ARBA" id="ARBA00023125"/>
    </source>
</evidence>
<feature type="domain" description="Sugar-binding" evidence="5">
    <location>
        <begin position="21"/>
        <end position="132"/>
    </location>
</feature>
<keyword evidence="7" id="KW-1185">Reference proteome</keyword>
<dbReference type="Gene3D" id="3.40.50.1360">
    <property type="match status" value="1"/>
</dbReference>
<comment type="similarity">
    <text evidence="1">Belongs to the SorC transcriptional regulatory family.</text>
</comment>
<evidence type="ECO:0000313" key="6">
    <source>
        <dbReference type="EMBL" id="QIK72624.1"/>
    </source>
</evidence>
<dbReference type="InterPro" id="IPR007324">
    <property type="entry name" value="Sugar-bd_dom_put"/>
</dbReference>
<dbReference type="InterPro" id="IPR037171">
    <property type="entry name" value="NagB/RpiA_transferase-like"/>
</dbReference>
<accession>A0A6G7Y6V0</accession>
<dbReference type="InterPro" id="IPR051054">
    <property type="entry name" value="SorC_transcr_regulators"/>
</dbReference>
<dbReference type="SUPFAM" id="SSF100950">
    <property type="entry name" value="NagB/RpiA/CoA transferase-like"/>
    <property type="match status" value="1"/>
</dbReference>
<evidence type="ECO:0000256" key="4">
    <source>
        <dbReference type="ARBA" id="ARBA00023163"/>
    </source>
</evidence>